<keyword evidence="5" id="KW-0472">Membrane</keyword>
<reference evidence="7 8" key="1">
    <citation type="submission" date="2015-11" db="EMBL/GenBank/DDBJ databases">
        <title>Draft genome of Sulfurovum riftiae 1812E, a member of the Epsilonproteobacteria isolated from the tube of the deep-sea hydrothermal vent tubewom Riftia pachyptila.</title>
        <authorList>
            <person name="Vetriani C."/>
            <person name="Giovannelli D."/>
        </authorList>
    </citation>
    <scope>NUCLEOTIDE SEQUENCE [LARGE SCALE GENOMIC DNA]</scope>
    <source>
        <strain evidence="7 8">1812E</strain>
    </source>
</reference>
<dbReference type="OrthoDB" id="9789030at2"/>
<dbReference type="Proteomes" id="UP000075359">
    <property type="component" value="Unassembled WGS sequence"/>
</dbReference>
<evidence type="ECO:0000256" key="1">
    <source>
        <dbReference type="ARBA" id="ARBA00022485"/>
    </source>
</evidence>
<evidence type="ECO:0000313" key="8">
    <source>
        <dbReference type="Proteomes" id="UP000075359"/>
    </source>
</evidence>
<evidence type="ECO:0000313" key="7">
    <source>
        <dbReference type="EMBL" id="KYJ87230.1"/>
    </source>
</evidence>
<feature type="transmembrane region" description="Helical" evidence="5">
    <location>
        <begin position="243"/>
        <end position="266"/>
    </location>
</feature>
<dbReference type="PROSITE" id="PS00198">
    <property type="entry name" value="4FE4S_FER_1"/>
    <property type="match status" value="1"/>
</dbReference>
<feature type="transmembrane region" description="Helical" evidence="5">
    <location>
        <begin position="492"/>
        <end position="515"/>
    </location>
</feature>
<feature type="transmembrane region" description="Helical" evidence="5">
    <location>
        <begin position="385"/>
        <end position="403"/>
    </location>
</feature>
<dbReference type="PANTHER" id="PTHR43177:SF3">
    <property type="entry name" value="PROTEIN NRFC HOMOLOG"/>
    <property type="match status" value="1"/>
</dbReference>
<organism evidence="7 8">
    <name type="scientific">Sulfurovum riftiae</name>
    <dbReference type="NCBI Taxonomy" id="1630136"/>
    <lineage>
        <taxon>Bacteria</taxon>
        <taxon>Pseudomonadati</taxon>
        <taxon>Campylobacterota</taxon>
        <taxon>Epsilonproteobacteria</taxon>
        <taxon>Campylobacterales</taxon>
        <taxon>Sulfurovaceae</taxon>
        <taxon>Sulfurovum</taxon>
    </lineage>
</organism>
<dbReference type="Pfam" id="PF13247">
    <property type="entry name" value="Fer4_11"/>
    <property type="match status" value="1"/>
</dbReference>
<feature type="domain" description="4Fe-4S ferredoxin-type" evidence="6">
    <location>
        <begin position="119"/>
        <end position="148"/>
    </location>
</feature>
<evidence type="ECO:0000256" key="2">
    <source>
        <dbReference type="ARBA" id="ARBA00022723"/>
    </source>
</evidence>
<keyword evidence="2" id="KW-0479">Metal-binding</keyword>
<evidence type="ECO:0000256" key="5">
    <source>
        <dbReference type="SAM" id="Phobius"/>
    </source>
</evidence>
<dbReference type="InterPro" id="IPR017896">
    <property type="entry name" value="4Fe4S_Fe-S-bd"/>
</dbReference>
<dbReference type="CDD" id="cd16371">
    <property type="entry name" value="DMSOR_beta_like"/>
    <property type="match status" value="1"/>
</dbReference>
<dbReference type="InterPro" id="IPR050954">
    <property type="entry name" value="ET_IronSulfur_Cluster-Binding"/>
</dbReference>
<feature type="transmembrane region" description="Helical" evidence="5">
    <location>
        <begin position="409"/>
        <end position="429"/>
    </location>
</feature>
<feature type="transmembrane region" description="Helical" evidence="5">
    <location>
        <begin position="321"/>
        <end position="339"/>
    </location>
</feature>
<feature type="transmembrane region" description="Helical" evidence="5">
    <location>
        <begin position="345"/>
        <end position="364"/>
    </location>
</feature>
<evidence type="ECO:0000259" key="6">
    <source>
        <dbReference type="PROSITE" id="PS51379"/>
    </source>
</evidence>
<dbReference type="AlphaFoldDB" id="A0A151CI65"/>
<dbReference type="GO" id="GO:0016020">
    <property type="term" value="C:membrane"/>
    <property type="evidence" value="ECO:0007669"/>
    <property type="project" value="InterPro"/>
</dbReference>
<proteinExistence type="predicted"/>
<keyword evidence="5" id="KW-1133">Transmembrane helix</keyword>
<feature type="transmembrane region" description="Helical" evidence="5">
    <location>
        <begin position="467"/>
        <end position="486"/>
    </location>
</feature>
<dbReference type="PROSITE" id="PS51379">
    <property type="entry name" value="4FE4S_FER_2"/>
    <property type="match status" value="2"/>
</dbReference>
<dbReference type="InterPro" id="IPR007059">
    <property type="entry name" value="DmsC"/>
</dbReference>
<keyword evidence="1" id="KW-0004">4Fe-4S</keyword>
<keyword evidence="4" id="KW-0411">Iron-sulfur</keyword>
<keyword evidence="5" id="KW-0812">Transmembrane</keyword>
<feature type="transmembrane region" description="Helical" evidence="5">
    <location>
        <begin position="278"/>
        <end position="300"/>
    </location>
</feature>
<dbReference type="PANTHER" id="PTHR43177">
    <property type="entry name" value="PROTEIN NRFC"/>
    <property type="match status" value="1"/>
</dbReference>
<feature type="domain" description="4Fe-4S ferredoxin-type" evidence="6">
    <location>
        <begin position="42"/>
        <end position="71"/>
    </location>
</feature>
<evidence type="ECO:0000256" key="3">
    <source>
        <dbReference type="ARBA" id="ARBA00023004"/>
    </source>
</evidence>
<name>A0A151CI65_9BACT</name>
<dbReference type="Pfam" id="PF04976">
    <property type="entry name" value="DmsC"/>
    <property type="match status" value="1"/>
</dbReference>
<keyword evidence="8" id="KW-1185">Reference proteome</keyword>
<dbReference type="Gene3D" id="3.30.70.20">
    <property type="match status" value="2"/>
</dbReference>
<sequence>MGDKPLTQNTPLESFINHKNDTGMQCGNYSIDIPELKPGEQYRFHFDATACVGCHCCEVACNEQNGNSADIKWRRVGEMEMGEFPDTLQLFNSMSCNHCIDPECLRGCPTESYIKLDNGIVWHDDPSCIGCQYCTWNCPYEVPVFNPDRGIVTKCHMCVDKLEAGQTPACVQACPGGAIEIEAVNVEEWLAEGMAKEGIAPHLPDIAITKPTTRYTLPELKEGEEIRVADEHLLKPAHPELPLVFMTVLTQISVGAFLALFLGQLLFSLGFNLPQPTLTMAILAFLPSAIGLPLSAIHLGRPIKAMSAMKNWKTSWLSREAIALGAYTGLATLVAGMYFLEIKGFFLLLVEAVTLAIGLLGIYAQSMIYRIKARPSWNRKSTTKRFFGSGYVGFLLIAMALLATNGGQGAMVLLAITLLAGMGQALVILEEVMFYRHLDKENPLYYQYNRTRILLQEHFGKVKKFRVYSLALFALALPLLAILFTASGLTGLAVATLVIATIGAFVSELSGRYLFYRTVVPLGLAGNFFAGNQRH</sequence>
<accession>A0A151CI65</accession>
<evidence type="ECO:0000256" key="4">
    <source>
        <dbReference type="ARBA" id="ARBA00023014"/>
    </source>
</evidence>
<keyword evidence="3" id="KW-0408">Iron</keyword>
<dbReference type="GO" id="GO:0046872">
    <property type="term" value="F:metal ion binding"/>
    <property type="evidence" value="ECO:0007669"/>
    <property type="project" value="UniProtKB-KW"/>
</dbReference>
<dbReference type="SUPFAM" id="SSF54862">
    <property type="entry name" value="4Fe-4S ferredoxins"/>
    <property type="match status" value="1"/>
</dbReference>
<gene>
    <name evidence="7" type="ORF">AS592_12000</name>
</gene>
<dbReference type="InterPro" id="IPR017900">
    <property type="entry name" value="4Fe4S_Fe_S_CS"/>
</dbReference>
<dbReference type="GO" id="GO:0051539">
    <property type="term" value="F:4 iron, 4 sulfur cluster binding"/>
    <property type="evidence" value="ECO:0007669"/>
    <property type="project" value="UniProtKB-KW"/>
</dbReference>
<dbReference type="EMBL" id="LNKT01000003">
    <property type="protein sequence ID" value="KYJ87230.1"/>
    <property type="molecule type" value="Genomic_DNA"/>
</dbReference>
<comment type="caution">
    <text evidence="7">The sequence shown here is derived from an EMBL/GenBank/DDBJ whole genome shotgun (WGS) entry which is preliminary data.</text>
</comment>
<protein>
    <submittedName>
        <fullName evidence="7">Molybdopterin oxidoreductase</fullName>
    </submittedName>
</protein>
<dbReference type="STRING" id="1630136.AS592_12000"/>
<dbReference type="GO" id="GO:0019645">
    <property type="term" value="P:anaerobic electron transport chain"/>
    <property type="evidence" value="ECO:0007669"/>
    <property type="project" value="InterPro"/>
</dbReference>